<keyword evidence="2" id="KW-1185">Reference proteome</keyword>
<sequence length="86" mass="9965">MPPPKNVPELRSFLGMTTFSSIFIQNYATLCEPLKRLTRQDTNWNWKAFDKLKYELSNDTVMTYFNPKHEVDILIDASPVGLELGQ</sequence>
<proteinExistence type="predicted"/>
<dbReference type="Gene3D" id="3.30.70.270">
    <property type="match status" value="1"/>
</dbReference>
<dbReference type="OrthoDB" id="6133248at2759"/>
<evidence type="ECO:0008006" key="3">
    <source>
        <dbReference type="Google" id="ProtNLM"/>
    </source>
</evidence>
<dbReference type="InterPro" id="IPR043128">
    <property type="entry name" value="Rev_trsase/Diguanyl_cyclase"/>
</dbReference>
<dbReference type="AlphaFoldDB" id="A0A8B6F6M9"/>
<comment type="caution">
    <text evidence="1">The sequence shown here is derived from an EMBL/GenBank/DDBJ whole genome shotgun (WGS) entry which is preliminary data.</text>
</comment>
<reference evidence="1" key="1">
    <citation type="submission" date="2018-11" db="EMBL/GenBank/DDBJ databases">
        <authorList>
            <person name="Alioto T."/>
            <person name="Alioto T."/>
        </authorList>
    </citation>
    <scope>NUCLEOTIDE SEQUENCE</scope>
</reference>
<organism evidence="1 2">
    <name type="scientific">Mytilus galloprovincialis</name>
    <name type="common">Mediterranean mussel</name>
    <dbReference type="NCBI Taxonomy" id="29158"/>
    <lineage>
        <taxon>Eukaryota</taxon>
        <taxon>Metazoa</taxon>
        <taxon>Spiralia</taxon>
        <taxon>Lophotrochozoa</taxon>
        <taxon>Mollusca</taxon>
        <taxon>Bivalvia</taxon>
        <taxon>Autobranchia</taxon>
        <taxon>Pteriomorphia</taxon>
        <taxon>Mytilida</taxon>
        <taxon>Mytiloidea</taxon>
        <taxon>Mytilidae</taxon>
        <taxon>Mytilinae</taxon>
        <taxon>Mytilus</taxon>
    </lineage>
</organism>
<dbReference type="PANTHER" id="PTHR37984:SF11">
    <property type="entry name" value="INTEGRASE CATALYTIC DOMAIN-CONTAINING PROTEIN"/>
    <property type="match status" value="1"/>
</dbReference>
<evidence type="ECO:0000313" key="1">
    <source>
        <dbReference type="EMBL" id="VDI44299.1"/>
    </source>
</evidence>
<dbReference type="InterPro" id="IPR050951">
    <property type="entry name" value="Retrovirus_Pol_polyprotein"/>
</dbReference>
<dbReference type="EMBL" id="UYJE01006243">
    <property type="protein sequence ID" value="VDI44299.1"/>
    <property type="molecule type" value="Genomic_DNA"/>
</dbReference>
<dbReference type="PANTHER" id="PTHR37984">
    <property type="entry name" value="PROTEIN CBG26694"/>
    <property type="match status" value="1"/>
</dbReference>
<dbReference type="SUPFAM" id="SSF56672">
    <property type="entry name" value="DNA/RNA polymerases"/>
    <property type="match status" value="1"/>
</dbReference>
<dbReference type="InterPro" id="IPR043502">
    <property type="entry name" value="DNA/RNA_pol_sf"/>
</dbReference>
<protein>
    <recommendedName>
        <fullName evidence="3">Reverse transcriptase/retrotransposon-derived protein RNase H-like domain-containing protein</fullName>
    </recommendedName>
</protein>
<evidence type="ECO:0000313" key="2">
    <source>
        <dbReference type="Proteomes" id="UP000596742"/>
    </source>
</evidence>
<accession>A0A8B6F6M9</accession>
<dbReference type="FunFam" id="3.30.70.270:FF:000020">
    <property type="entry name" value="Transposon Tf2-6 polyprotein-like Protein"/>
    <property type="match status" value="1"/>
</dbReference>
<gene>
    <name evidence="1" type="ORF">MGAL_10B005627</name>
</gene>
<name>A0A8B6F6M9_MYTGA</name>
<dbReference type="Proteomes" id="UP000596742">
    <property type="component" value="Unassembled WGS sequence"/>
</dbReference>